<dbReference type="PANTHER" id="PTHR12677:SF59">
    <property type="entry name" value="GOLGI APPARATUS MEMBRANE PROTEIN TVP38-RELATED"/>
    <property type="match status" value="1"/>
</dbReference>
<evidence type="ECO:0000313" key="8">
    <source>
        <dbReference type="EMBL" id="RUT36220.1"/>
    </source>
</evidence>
<evidence type="ECO:0000256" key="3">
    <source>
        <dbReference type="ARBA" id="ARBA00022692"/>
    </source>
</evidence>
<feature type="transmembrane region" description="Helical" evidence="6">
    <location>
        <begin position="178"/>
        <end position="195"/>
    </location>
</feature>
<evidence type="ECO:0000256" key="2">
    <source>
        <dbReference type="ARBA" id="ARBA00022475"/>
    </source>
</evidence>
<evidence type="ECO:0000259" key="7">
    <source>
        <dbReference type="Pfam" id="PF09335"/>
    </source>
</evidence>
<dbReference type="AlphaFoldDB" id="A0A433XQ63"/>
<gene>
    <name evidence="8" type="ORF">EJP77_04310</name>
</gene>
<organism evidence="8 9">
    <name type="scientific">Paenibacillus zeisoli</name>
    <dbReference type="NCBI Taxonomy" id="2496267"/>
    <lineage>
        <taxon>Bacteria</taxon>
        <taxon>Bacillati</taxon>
        <taxon>Bacillota</taxon>
        <taxon>Bacilli</taxon>
        <taxon>Bacillales</taxon>
        <taxon>Paenibacillaceae</taxon>
        <taxon>Paenibacillus</taxon>
    </lineage>
</organism>
<dbReference type="GO" id="GO:0005886">
    <property type="term" value="C:plasma membrane"/>
    <property type="evidence" value="ECO:0007669"/>
    <property type="project" value="UniProtKB-SubCell"/>
</dbReference>
<keyword evidence="4 6" id="KW-1133">Transmembrane helix</keyword>
<comment type="caution">
    <text evidence="6">Lacks conserved residue(s) required for the propagation of feature annotation.</text>
</comment>
<keyword evidence="3 6" id="KW-0812">Transmembrane</keyword>
<dbReference type="RefSeq" id="WP_127197915.1">
    <property type="nucleotide sequence ID" value="NZ_RZNX01000001.1"/>
</dbReference>
<accession>A0A433XQ63</accession>
<proteinExistence type="inferred from homology"/>
<dbReference type="Pfam" id="PF09335">
    <property type="entry name" value="VTT_dom"/>
    <property type="match status" value="1"/>
</dbReference>
<feature type="transmembrane region" description="Helical" evidence="6">
    <location>
        <begin position="37"/>
        <end position="63"/>
    </location>
</feature>
<comment type="similarity">
    <text evidence="6">Belongs to the TVP38/TMEM64 family.</text>
</comment>
<evidence type="ECO:0000256" key="4">
    <source>
        <dbReference type="ARBA" id="ARBA00022989"/>
    </source>
</evidence>
<dbReference type="EMBL" id="RZNX01000001">
    <property type="protein sequence ID" value="RUT36220.1"/>
    <property type="molecule type" value="Genomic_DNA"/>
</dbReference>
<evidence type="ECO:0000313" key="9">
    <source>
        <dbReference type="Proteomes" id="UP000272464"/>
    </source>
</evidence>
<name>A0A433XQ63_9BACL</name>
<comment type="caution">
    <text evidence="8">The sequence shown here is derived from an EMBL/GenBank/DDBJ whole genome shotgun (WGS) entry which is preliminary data.</text>
</comment>
<keyword evidence="2 6" id="KW-1003">Cell membrane</keyword>
<reference evidence="8 9" key="1">
    <citation type="submission" date="2018-12" db="EMBL/GenBank/DDBJ databases">
        <authorList>
            <person name="Sun L."/>
            <person name="Chen Z."/>
        </authorList>
    </citation>
    <scope>NUCLEOTIDE SEQUENCE [LARGE SCALE GENOMIC DNA]</scope>
    <source>
        <strain evidence="8 9">3-5-3</strain>
    </source>
</reference>
<feature type="domain" description="VTT" evidence="7">
    <location>
        <begin position="50"/>
        <end position="167"/>
    </location>
</feature>
<dbReference type="InterPro" id="IPR015414">
    <property type="entry name" value="TMEM64"/>
</dbReference>
<dbReference type="PANTHER" id="PTHR12677">
    <property type="entry name" value="GOLGI APPARATUS MEMBRANE PROTEIN TVP38-RELATED"/>
    <property type="match status" value="1"/>
</dbReference>
<keyword evidence="9" id="KW-1185">Reference proteome</keyword>
<evidence type="ECO:0000256" key="6">
    <source>
        <dbReference type="RuleBase" id="RU366058"/>
    </source>
</evidence>
<dbReference type="OrthoDB" id="2381682at2"/>
<feature type="transmembrane region" description="Helical" evidence="6">
    <location>
        <begin position="70"/>
        <end position="91"/>
    </location>
</feature>
<sequence length="202" mass="22536">MRRWLAAAVYVSLFLAALLYQKELAAWFNHRPPIPAMLGMTTLLALFPVVPYKLVVGAAGYMYGAWMGGLICLIGSTAAGVLVYAAVNYAFREQARTWLSKFKTLDRYTRFVEKHPFESVVLWRVIPLLPQMAVNVYAGVSTITLRVFVLGSLIGKLPGIFVYSFLGGTLTSNPLLSLQIMIVYLLFTGAVLWGYKRMTRAK</sequence>
<keyword evidence="5 6" id="KW-0472">Membrane</keyword>
<comment type="subcellular location">
    <subcellularLocation>
        <location evidence="1 6">Cell membrane</location>
        <topology evidence="1 6">Multi-pass membrane protein</topology>
    </subcellularLocation>
</comment>
<evidence type="ECO:0000256" key="5">
    <source>
        <dbReference type="ARBA" id="ARBA00023136"/>
    </source>
</evidence>
<evidence type="ECO:0000256" key="1">
    <source>
        <dbReference type="ARBA" id="ARBA00004651"/>
    </source>
</evidence>
<dbReference type="InterPro" id="IPR032816">
    <property type="entry name" value="VTT_dom"/>
</dbReference>
<protein>
    <recommendedName>
        <fullName evidence="6">TVP38/TMEM64 family membrane protein</fullName>
    </recommendedName>
</protein>
<dbReference type="Proteomes" id="UP000272464">
    <property type="component" value="Unassembled WGS sequence"/>
</dbReference>